<accession>A0ABS8DAP2</accession>
<dbReference type="InterPro" id="IPR023214">
    <property type="entry name" value="HAD_sf"/>
</dbReference>
<comment type="caution">
    <text evidence="1">The sequence shown here is derived from an EMBL/GenBank/DDBJ whole genome shotgun (WGS) entry which is preliminary data.</text>
</comment>
<proteinExistence type="predicted"/>
<dbReference type="RefSeq" id="WP_227181808.1">
    <property type="nucleotide sequence ID" value="NZ_JAJBZT010000011.1"/>
</dbReference>
<dbReference type="Gene3D" id="1.10.150.240">
    <property type="entry name" value="Putative phosphatase, domain 2"/>
    <property type="match status" value="1"/>
</dbReference>
<dbReference type="SUPFAM" id="SSF56784">
    <property type="entry name" value="HAD-like"/>
    <property type="match status" value="1"/>
</dbReference>
<sequence length="207" mass="23840">MAIKVVVFDLGGVLFDWHPDYYYQSIIPDEAERQHFLSQICNGAWRLKQDAGQPLSEGTEELVAAHPAYEQLIRQFYPHWHLMLKGTLPEGMQIFETLQQNQVPVFSLTNWAAETWPYAIANYPFLQGFKEIVVSGIEGMVKPDFALYERMQSQMEKHYPDLKREEVFFIDDTEVNIHAAKAFGWDAIHHTSAEKTVAYMKSIGLLG</sequence>
<dbReference type="SFLD" id="SFLDG01129">
    <property type="entry name" value="C1.5:_HAD__Beta-PGM__Phosphata"/>
    <property type="match status" value="1"/>
</dbReference>
<gene>
    <name evidence="1" type="ORF">LIN78_15700</name>
</gene>
<dbReference type="EMBL" id="JAJBZT010000011">
    <property type="protein sequence ID" value="MCB6184991.1"/>
    <property type="molecule type" value="Genomic_DNA"/>
</dbReference>
<evidence type="ECO:0000313" key="2">
    <source>
        <dbReference type="Proteomes" id="UP001165395"/>
    </source>
</evidence>
<dbReference type="Pfam" id="PF00702">
    <property type="entry name" value="Hydrolase"/>
    <property type="match status" value="1"/>
</dbReference>
<dbReference type="PANTHER" id="PTHR43611">
    <property type="entry name" value="ALPHA-D-GLUCOSE 1-PHOSPHATE PHOSPHATASE"/>
    <property type="match status" value="1"/>
</dbReference>
<name>A0ABS8DAP2_9NEIS</name>
<dbReference type="PANTHER" id="PTHR43611:SF3">
    <property type="entry name" value="FLAVIN MONONUCLEOTIDE HYDROLASE 1, CHLOROPLATIC"/>
    <property type="match status" value="1"/>
</dbReference>
<dbReference type="SFLD" id="SFLDS00003">
    <property type="entry name" value="Haloacid_Dehalogenase"/>
    <property type="match status" value="1"/>
</dbReference>
<protein>
    <submittedName>
        <fullName evidence="1">HAD hydrolase-like protein</fullName>
    </submittedName>
</protein>
<keyword evidence="2" id="KW-1185">Reference proteome</keyword>
<organism evidence="1 2">
    <name type="scientific">Leeia speluncae</name>
    <dbReference type="NCBI Taxonomy" id="2884804"/>
    <lineage>
        <taxon>Bacteria</taxon>
        <taxon>Pseudomonadati</taxon>
        <taxon>Pseudomonadota</taxon>
        <taxon>Betaproteobacteria</taxon>
        <taxon>Neisseriales</taxon>
        <taxon>Leeiaceae</taxon>
        <taxon>Leeia</taxon>
    </lineage>
</organism>
<dbReference type="InterPro" id="IPR023198">
    <property type="entry name" value="PGP-like_dom2"/>
</dbReference>
<dbReference type="Proteomes" id="UP001165395">
    <property type="component" value="Unassembled WGS sequence"/>
</dbReference>
<evidence type="ECO:0000313" key="1">
    <source>
        <dbReference type="EMBL" id="MCB6184991.1"/>
    </source>
</evidence>
<reference evidence="1" key="1">
    <citation type="submission" date="2021-10" db="EMBL/GenBank/DDBJ databases">
        <title>The complete genome sequence of Leeia sp. TBRC 13508.</title>
        <authorList>
            <person name="Charoenyingcharoen P."/>
            <person name="Yukphan P."/>
        </authorList>
    </citation>
    <scope>NUCLEOTIDE SEQUENCE</scope>
    <source>
        <strain evidence="1">TBRC 13508</strain>
    </source>
</reference>
<dbReference type="InterPro" id="IPR036412">
    <property type="entry name" value="HAD-like_sf"/>
</dbReference>
<dbReference type="Gene3D" id="3.40.50.1000">
    <property type="entry name" value="HAD superfamily/HAD-like"/>
    <property type="match status" value="1"/>
</dbReference>